<sequence length="599" mass="65383">MDTVARRARGNPIHLLLIVEKKYLAGCMSLPKGRDDVFLSPTTTQTFMNVEAVLSDDGDRMVQAENGSTVARHIFTQFKRYLTSLAGFDKPATDSGEVSLEELPAQESLRLMEQNKEVFRKVQEALKPDTDAATELFIKLTFAAPALDGGAEKKEVTSEDGAPADGATQRPVVRKCLLTSAQGSQLFLECMSNPKKRAAFFEHLASVIEGKVDSAFFYKTFFNSVYTSELILNSFGCSIVGAPATLNANEVKIICDGFSRFGLLVLCASGGSSVVAALVQALRPNYKAKPIGKIVSGDKRPRDTDDEEKHSGAASCPASLDAYTFPAPPSDWSFFFACAKSFVGGDMEDDETKPAEGGANEEGSESQAKAKRIELLSQHIVACRAVQIFIPHFTDSILDKEKNGSKDGDMQTFQQNCHTFLSELTQRFYSLVTHQHGNYVAQTMIAELAPRAVPNTPIFEFMREISNVLAQHAFDLSTQKCSSNCVERALECTMANPDEGVQFLFRVAKQFLSKAPHEVLGVATNMFGNYVVRHMCQSLSSVVVGNTKVTAPEVLKEAKDLEKQLFDIIEKGQATIQSVATGSGVMSWMTANKARITSS</sequence>
<dbReference type="SUPFAM" id="SSF48371">
    <property type="entry name" value="ARM repeat"/>
    <property type="match status" value="1"/>
</dbReference>
<evidence type="ECO:0000256" key="3">
    <source>
        <dbReference type="SAM" id="MobiDB-lite"/>
    </source>
</evidence>
<evidence type="ECO:0000256" key="2">
    <source>
        <dbReference type="PROSITE-ProRule" id="PRU00317"/>
    </source>
</evidence>
<dbReference type="InterPro" id="IPR016024">
    <property type="entry name" value="ARM-type_fold"/>
</dbReference>
<organism evidence="4 5">
    <name type="scientific">Angomonas deanei</name>
    <dbReference type="NCBI Taxonomy" id="59799"/>
    <lineage>
        <taxon>Eukaryota</taxon>
        <taxon>Discoba</taxon>
        <taxon>Euglenozoa</taxon>
        <taxon>Kinetoplastea</taxon>
        <taxon>Metakinetoplastina</taxon>
        <taxon>Trypanosomatida</taxon>
        <taxon>Trypanosomatidae</taxon>
        <taxon>Strigomonadinae</taxon>
        <taxon>Angomonas</taxon>
    </lineage>
</organism>
<dbReference type="GO" id="GO:0010608">
    <property type="term" value="P:post-transcriptional regulation of gene expression"/>
    <property type="evidence" value="ECO:0007669"/>
    <property type="project" value="TreeGrafter"/>
</dbReference>
<feature type="region of interest" description="Disordered" evidence="3">
    <location>
        <begin position="347"/>
        <end position="366"/>
    </location>
</feature>
<feature type="compositionally biased region" description="Basic and acidic residues" evidence="3">
    <location>
        <begin position="296"/>
        <end position="311"/>
    </location>
</feature>
<dbReference type="InterPro" id="IPR001313">
    <property type="entry name" value="Pumilio_RNA-bd_rpt"/>
</dbReference>
<keyword evidence="5" id="KW-1185">Reference proteome</keyword>
<proteinExistence type="predicted"/>
<reference evidence="4 5" key="1">
    <citation type="submission" date="2020-08" db="EMBL/GenBank/DDBJ databases">
        <authorList>
            <person name="Newling K."/>
            <person name="Davey J."/>
            <person name="Forrester S."/>
        </authorList>
    </citation>
    <scope>NUCLEOTIDE SEQUENCE [LARGE SCALE GENOMIC DNA]</scope>
    <source>
        <strain evidence="5">Crithidia deanei Carvalho (ATCC PRA-265)</strain>
    </source>
</reference>
<dbReference type="PANTHER" id="PTHR12537">
    <property type="entry name" value="RNA BINDING PROTEIN PUMILIO-RELATED"/>
    <property type="match status" value="1"/>
</dbReference>
<evidence type="ECO:0000256" key="1">
    <source>
        <dbReference type="ARBA" id="ARBA00022737"/>
    </source>
</evidence>
<gene>
    <name evidence="4" type="ORF">ADEAN_000052800</name>
</gene>
<evidence type="ECO:0000313" key="5">
    <source>
        <dbReference type="Proteomes" id="UP000515908"/>
    </source>
</evidence>
<feature type="repeat" description="Pumilio" evidence="2">
    <location>
        <begin position="423"/>
        <end position="460"/>
    </location>
</feature>
<protein>
    <submittedName>
        <fullName evidence="4">Uncharacterized protein</fullName>
    </submittedName>
</protein>
<dbReference type="Gene3D" id="1.25.10.10">
    <property type="entry name" value="Leucine-rich Repeat Variant"/>
    <property type="match status" value="1"/>
</dbReference>
<dbReference type="VEuPathDB" id="TriTrypDB:ADEAN_000052800"/>
<dbReference type="GO" id="GO:0005737">
    <property type="term" value="C:cytoplasm"/>
    <property type="evidence" value="ECO:0007669"/>
    <property type="project" value="TreeGrafter"/>
</dbReference>
<dbReference type="Proteomes" id="UP000515908">
    <property type="component" value="Chromosome 01"/>
</dbReference>
<name>A0A7G2C597_9TRYP</name>
<dbReference type="PROSITE" id="PS50302">
    <property type="entry name" value="PUM"/>
    <property type="match status" value="1"/>
</dbReference>
<keyword evidence="1" id="KW-0677">Repeat</keyword>
<accession>A0A7G2C597</accession>
<dbReference type="InterPro" id="IPR011989">
    <property type="entry name" value="ARM-like"/>
</dbReference>
<dbReference type="EMBL" id="LR877145">
    <property type="protein sequence ID" value="CAD2213092.1"/>
    <property type="molecule type" value="Genomic_DNA"/>
</dbReference>
<evidence type="ECO:0000313" key="4">
    <source>
        <dbReference type="EMBL" id="CAD2213092.1"/>
    </source>
</evidence>
<dbReference type="Pfam" id="PF00806">
    <property type="entry name" value="PUF"/>
    <property type="match status" value="3"/>
</dbReference>
<dbReference type="PANTHER" id="PTHR12537:SF183">
    <property type="entry name" value="RNA BINDING PROTEIN, PUTATIVE-RELATED"/>
    <property type="match status" value="1"/>
</dbReference>
<feature type="region of interest" description="Disordered" evidence="3">
    <location>
        <begin position="293"/>
        <end position="314"/>
    </location>
</feature>
<dbReference type="GO" id="GO:0003729">
    <property type="term" value="F:mRNA binding"/>
    <property type="evidence" value="ECO:0007669"/>
    <property type="project" value="TreeGrafter"/>
</dbReference>
<dbReference type="AlphaFoldDB" id="A0A7G2C597"/>